<dbReference type="InterPro" id="IPR028082">
    <property type="entry name" value="Peripla_BP_I"/>
</dbReference>
<feature type="chain" id="PRO_5032672816" evidence="3">
    <location>
        <begin position="22"/>
        <end position="373"/>
    </location>
</feature>
<evidence type="ECO:0000256" key="3">
    <source>
        <dbReference type="SAM" id="SignalP"/>
    </source>
</evidence>
<evidence type="ECO:0000313" key="5">
    <source>
        <dbReference type="EMBL" id="MBB4225878.1"/>
    </source>
</evidence>
<accession>A0A840GAN6</accession>
<reference evidence="5 6" key="1">
    <citation type="submission" date="2020-08" db="EMBL/GenBank/DDBJ databases">
        <title>Genomic Encyclopedia of Type Strains, Phase IV (KMG-V): Genome sequencing to study the core and pangenomes of soil and plant-associated prokaryotes.</title>
        <authorList>
            <person name="Whitman W."/>
        </authorList>
    </citation>
    <scope>NUCLEOTIDE SEQUENCE [LARGE SCALE GENOMIC DNA]</scope>
    <source>
        <strain evidence="5 6">34/80</strain>
    </source>
</reference>
<dbReference type="Pfam" id="PF13458">
    <property type="entry name" value="Peripla_BP_6"/>
    <property type="match status" value="1"/>
</dbReference>
<dbReference type="SUPFAM" id="SSF53822">
    <property type="entry name" value="Periplasmic binding protein-like I"/>
    <property type="match status" value="1"/>
</dbReference>
<gene>
    <name evidence="5" type="ORF">GGD71_006691</name>
</gene>
<dbReference type="Proteomes" id="UP000524450">
    <property type="component" value="Unassembled WGS sequence"/>
</dbReference>
<evidence type="ECO:0000256" key="1">
    <source>
        <dbReference type="ARBA" id="ARBA00010062"/>
    </source>
</evidence>
<organism evidence="5 6">
    <name type="scientific">Variovorax guangxiensis</name>
    <dbReference type="NCBI Taxonomy" id="1775474"/>
    <lineage>
        <taxon>Bacteria</taxon>
        <taxon>Pseudomonadati</taxon>
        <taxon>Pseudomonadota</taxon>
        <taxon>Betaproteobacteria</taxon>
        <taxon>Burkholderiales</taxon>
        <taxon>Comamonadaceae</taxon>
        <taxon>Variovorax</taxon>
    </lineage>
</organism>
<name>A0A840GAN6_9BURK</name>
<dbReference type="InterPro" id="IPR028081">
    <property type="entry name" value="Leu-bd"/>
</dbReference>
<feature type="domain" description="Leucine-binding protein" evidence="4">
    <location>
        <begin position="28"/>
        <end position="368"/>
    </location>
</feature>
<dbReference type="EMBL" id="JACIFZ010000016">
    <property type="protein sequence ID" value="MBB4225878.1"/>
    <property type="molecule type" value="Genomic_DNA"/>
</dbReference>
<comment type="caution">
    <text evidence="5">The sequence shown here is derived from an EMBL/GenBank/DDBJ whole genome shotgun (WGS) entry which is preliminary data.</text>
</comment>
<feature type="signal peptide" evidence="3">
    <location>
        <begin position="1"/>
        <end position="21"/>
    </location>
</feature>
<dbReference type="PANTHER" id="PTHR47235">
    <property type="entry name" value="BLR6548 PROTEIN"/>
    <property type="match status" value="1"/>
</dbReference>
<dbReference type="CDD" id="cd06326">
    <property type="entry name" value="PBP1_ABC_ligand_binding-like"/>
    <property type="match status" value="1"/>
</dbReference>
<proteinExistence type="inferred from homology"/>
<evidence type="ECO:0000313" key="6">
    <source>
        <dbReference type="Proteomes" id="UP000524450"/>
    </source>
</evidence>
<dbReference type="RefSeq" id="WP_184642585.1">
    <property type="nucleotide sequence ID" value="NZ_JACIFZ010000016.1"/>
</dbReference>
<keyword evidence="2 3" id="KW-0732">Signal</keyword>
<evidence type="ECO:0000256" key="2">
    <source>
        <dbReference type="ARBA" id="ARBA00022729"/>
    </source>
</evidence>
<protein>
    <submittedName>
        <fullName evidence="5">ABC-type branched-subunit amino acid transport system substrate-binding protein</fullName>
    </submittedName>
</protein>
<comment type="similarity">
    <text evidence="1">Belongs to the leucine-binding protein family.</text>
</comment>
<evidence type="ECO:0000259" key="4">
    <source>
        <dbReference type="Pfam" id="PF13458"/>
    </source>
</evidence>
<dbReference type="AlphaFoldDB" id="A0A840GAN6"/>
<sequence>MNIAKRILLAAVLAVSAFGSAAQSKGNPILIGQTSIQTGPIAGLSTDPLIGIKALLNKVNAAGGVHGRSIDILQADDAYDSQLAAANVKRFAEAGAVAILMPIGTNAAVGALKAATDAKIPLVGPYSGAPSVAKSSPYLFPARIGYDEEYSRIVNHLFTIGIRRIAFAYADNPGARYSMEVTRRFIEERGEKMASSVAIQLDGSDAALRAQELAASRPSAVILSVSNEIAAKFVPAYRATGASTAFYSFSFLNGGLLHKAIGADAAGVVISQVVPFPWGRNLPLLAEYQEAMKKIGAADLSYGSLEGYLNAKILVEAIRGAGAQPTPEAVRKALESFANLDLGGIYVRYAPNAHLGLGYSELTQINRDGRYTR</sequence>
<dbReference type="Gene3D" id="3.40.50.2300">
    <property type="match status" value="2"/>
</dbReference>
<dbReference type="PANTHER" id="PTHR47235:SF1">
    <property type="entry name" value="BLR6548 PROTEIN"/>
    <property type="match status" value="1"/>
</dbReference>